<dbReference type="EMBL" id="JHAJ01000029">
    <property type="protein sequence ID" value="KLA46853.1"/>
    <property type="molecule type" value="Genomic_DNA"/>
</dbReference>
<evidence type="ECO:0000313" key="6">
    <source>
        <dbReference type="EMBL" id="KLA46853.1"/>
    </source>
</evidence>
<keyword evidence="4 6" id="KW-0808">Transferase</keyword>
<dbReference type="AlphaFoldDB" id="A0A837ISK6"/>
<dbReference type="InterPro" id="IPR001173">
    <property type="entry name" value="Glyco_trans_2-like"/>
</dbReference>
<protein>
    <submittedName>
        <fullName evidence="6">Family 2 glycosyl transferase</fullName>
    </submittedName>
</protein>
<dbReference type="RefSeq" id="WP_241480610.1">
    <property type="nucleotide sequence ID" value="NZ_JHAJ01000029.1"/>
</dbReference>
<evidence type="ECO:0000256" key="3">
    <source>
        <dbReference type="ARBA" id="ARBA00022676"/>
    </source>
</evidence>
<name>A0A837ISK6_9LACO</name>
<evidence type="ECO:0000256" key="2">
    <source>
        <dbReference type="ARBA" id="ARBA00006739"/>
    </source>
</evidence>
<dbReference type="InterPro" id="IPR029044">
    <property type="entry name" value="Nucleotide-diphossugar_trans"/>
</dbReference>
<reference evidence="6 7" key="1">
    <citation type="journal article" date="2015" name="BMC Microbiol.">
        <title>Lactobacillus ruminis strains cluster according to their mammalian gut source.</title>
        <authorList>
            <person name="O' Donnell M.M."/>
            <person name="Harris H.M."/>
            <person name="Lynch D.B."/>
            <person name="Ross R.P."/>
            <person name="O'Toole P.W."/>
        </authorList>
    </citation>
    <scope>NUCLEOTIDE SEQUENCE [LARGE SCALE GENOMIC DNA]</scope>
    <source>
        <strain evidence="6 7">ATCC 27780</strain>
    </source>
</reference>
<evidence type="ECO:0000313" key="7">
    <source>
        <dbReference type="Proteomes" id="UP000035618"/>
    </source>
</evidence>
<evidence type="ECO:0000256" key="4">
    <source>
        <dbReference type="ARBA" id="ARBA00022679"/>
    </source>
</evidence>
<dbReference type="Gene3D" id="3.90.550.10">
    <property type="entry name" value="Spore Coat Polysaccharide Biosynthesis Protein SpsA, Chain A"/>
    <property type="match status" value="1"/>
</dbReference>
<feature type="domain" description="Glycosyltransferase 2-like" evidence="5">
    <location>
        <begin position="11"/>
        <end position="153"/>
    </location>
</feature>
<dbReference type="Pfam" id="PF00535">
    <property type="entry name" value="Glycos_transf_2"/>
    <property type="match status" value="1"/>
</dbReference>
<keyword evidence="3" id="KW-0328">Glycosyltransferase</keyword>
<dbReference type="GO" id="GO:0016757">
    <property type="term" value="F:glycosyltransferase activity"/>
    <property type="evidence" value="ECO:0007669"/>
    <property type="project" value="UniProtKB-KW"/>
</dbReference>
<proteinExistence type="inferred from homology"/>
<comment type="similarity">
    <text evidence="2">Belongs to the glycosyltransferase 2 family.</text>
</comment>
<dbReference type="PANTHER" id="PTHR43179">
    <property type="entry name" value="RHAMNOSYLTRANSFERASE WBBL"/>
    <property type="match status" value="1"/>
</dbReference>
<evidence type="ECO:0000259" key="5">
    <source>
        <dbReference type="Pfam" id="PF00535"/>
    </source>
</evidence>
<evidence type="ECO:0000256" key="1">
    <source>
        <dbReference type="ARBA" id="ARBA00004776"/>
    </source>
</evidence>
<accession>A0A837ISK6</accession>
<comment type="caution">
    <text evidence="6">The sequence shown here is derived from an EMBL/GenBank/DDBJ whole genome shotgun (WGS) entry which is preliminary data.</text>
</comment>
<comment type="pathway">
    <text evidence="1">Cell wall biogenesis; cell wall polysaccharide biosynthesis.</text>
</comment>
<dbReference type="PANTHER" id="PTHR43179:SF12">
    <property type="entry name" value="GALACTOFURANOSYLTRANSFERASE GLFT2"/>
    <property type="match status" value="1"/>
</dbReference>
<dbReference type="SUPFAM" id="SSF53448">
    <property type="entry name" value="Nucleotide-diphospho-sugar transferases"/>
    <property type="match status" value="1"/>
</dbReference>
<organism evidence="6 7">
    <name type="scientific">Ligilactobacillus ruminis</name>
    <dbReference type="NCBI Taxonomy" id="1623"/>
    <lineage>
        <taxon>Bacteria</taxon>
        <taxon>Bacillati</taxon>
        <taxon>Bacillota</taxon>
        <taxon>Bacilli</taxon>
        <taxon>Lactobacillales</taxon>
        <taxon>Lactobacillaceae</taxon>
        <taxon>Ligilactobacillus</taxon>
    </lineage>
</organism>
<gene>
    <name evidence="6" type="ORF">LRB_546</name>
</gene>
<dbReference type="Proteomes" id="UP000035618">
    <property type="component" value="Unassembled WGS sequence"/>
</dbReference>
<sequence>MMDSLSNPIFSFVILHYRTADDTIKCVNSILSLNEEYSNVVIVDNASENGSIEIIEEHFKSNKNIYILKNNKNLGFASGNNIGYLYAKNILNSSFIAILNNDIVLASKDFIKEILNLYEKEHFYVMGPDIISEIDGGHQNPMKLSYRSKADVTKEIFRYRLLMIISKIGIYDLLKPSRKVRTGSVRKEIQREIQYDVTLHGSCIIFSKEYIDKENMAFREGTFLYAEEAILARYCQNKRYRMIFDPFIKVYHKEDSASNSVNISNKKRREFVFKNMIKSLKVYRNYFN</sequence>